<accession>A0ABT1NHZ3</accession>
<evidence type="ECO:0000313" key="3">
    <source>
        <dbReference type="Proteomes" id="UP001651880"/>
    </source>
</evidence>
<comment type="caution">
    <text evidence="2">The sequence shown here is derived from an EMBL/GenBank/DDBJ whole genome shotgun (WGS) entry which is preliminary data.</text>
</comment>
<evidence type="ECO:0000259" key="1">
    <source>
        <dbReference type="Pfam" id="PF13228"/>
    </source>
</evidence>
<sequence length="363" mass="42627">MKGLDLCRTYYNDIIKPIINRYIDFIEDEHASALIGWGSEVLGNDDELSKDHEWGPRCIIFLTEQLKQYKDRIYEILNTEIPPTFMGYPTRFVVDEKYMGVRSPSIDRTGDVHIEITTCEEYLNSNLGITVPKNDFQWLNIPENRLLELTNGEIFFDGFGELTKLRKIYSDYYPDNIWKYRLAYAWQSLGWDIDLIGLCDDRGDFLSARHCLSESISRIIKIAFLLNRKYAPSYAKWIHREFYKLPYLSKEIGPIIENCYIENDLKLVTKKLLEICNMLIEYENSLGSLPKLKNKINYFSRGYSDTDFQYIAEQIYDTIDGQLKSIPIEGALDQWISNQDFLIDTNKMKLLSIIYKYNLDNPN</sequence>
<reference evidence="2 3" key="1">
    <citation type="submission" date="2021-10" db="EMBL/GenBank/DDBJ databases">
        <title>Lutispora strain m25 sp. nov., a thermophilic, non-spore-forming bacterium isolated from a lab-scale methanogenic bioreactor digesting anaerobic sludge.</title>
        <authorList>
            <person name="El Houari A."/>
            <person name="Mcdonald J."/>
        </authorList>
    </citation>
    <scope>NUCLEOTIDE SEQUENCE [LARGE SCALE GENOMIC DNA]</scope>
    <source>
        <strain evidence="3">m25</strain>
    </source>
</reference>
<dbReference type="Pfam" id="PF13228">
    <property type="entry name" value="DUF4037"/>
    <property type="match status" value="1"/>
</dbReference>
<dbReference type="Proteomes" id="UP001651880">
    <property type="component" value="Unassembled WGS sequence"/>
</dbReference>
<organism evidence="2 3">
    <name type="scientific">Lutispora saccharofermentans</name>
    <dbReference type="NCBI Taxonomy" id="3024236"/>
    <lineage>
        <taxon>Bacteria</taxon>
        <taxon>Bacillati</taxon>
        <taxon>Bacillota</taxon>
        <taxon>Clostridia</taxon>
        <taxon>Lutisporales</taxon>
        <taxon>Lutisporaceae</taxon>
        <taxon>Lutispora</taxon>
    </lineage>
</organism>
<proteinExistence type="predicted"/>
<feature type="domain" description="DUF4037" evidence="1">
    <location>
        <begin position="138"/>
        <end position="237"/>
    </location>
</feature>
<dbReference type="EMBL" id="JAJEKE010000009">
    <property type="protein sequence ID" value="MCQ1530209.1"/>
    <property type="molecule type" value="Genomic_DNA"/>
</dbReference>
<dbReference type="RefSeq" id="WP_255227725.1">
    <property type="nucleotide sequence ID" value="NZ_JAJEKE010000009.1"/>
</dbReference>
<name>A0ABT1NHZ3_9FIRM</name>
<evidence type="ECO:0000313" key="2">
    <source>
        <dbReference type="EMBL" id="MCQ1530209.1"/>
    </source>
</evidence>
<dbReference type="InterPro" id="IPR025117">
    <property type="entry name" value="DUF4037"/>
</dbReference>
<keyword evidence="3" id="KW-1185">Reference proteome</keyword>
<gene>
    <name evidence="2" type="ORF">LJD61_11700</name>
</gene>
<protein>
    <submittedName>
        <fullName evidence="2">DUF4037 domain-containing protein</fullName>
    </submittedName>
</protein>